<keyword evidence="3" id="KW-1003">Cell membrane</keyword>
<feature type="transmembrane region" description="Helical" evidence="7">
    <location>
        <begin position="112"/>
        <end position="134"/>
    </location>
</feature>
<feature type="transmembrane region" description="Helical" evidence="7">
    <location>
        <begin position="43"/>
        <end position="63"/>
    </location>
</feature>
<accession>A0A844YEG6</accession>
<comment type="caution">
    <text evidence="8">The sequence shown here is derived from an EMBL/GenBank/DDBJ whole genome shotgun (WGS) entry which is preliminary data.</text>
</comment>
<keyword evidence="5 7" id="KW-1133">Transmembrane helix</keyword>
<dbReference type="Pfam" id="PF13440">
    <property type="entry name" value="Polysacc_synt_3"/>
    <property type="match status" value="1"/>
</dbReference>
<dbReference type="CDD" id="cd13127">
    <property type="entry name" value="MATE_tuaB_like"/>
    <property type="match status" value="1"/>
</dbReference>
<comment type="subcellular location">
    <subcellularLocation>
        <location evidence="1">Cell membrane</location>
        <topology evidence="1">Multi-pass membrane protein</topology>
    </subcellularLocation>
</comment>
<dbReference type="Proteomes" id="UP000445582">
    <property type="component" value="Unassembled WGS sequence"/>
</dbReference>
<keyword evidence="4 7" id="KW-0812">Transmembrane</keyword>
<comment type="similarity">
    <text evidence="2">Belongs to the polysaccharide synthase family.</text>
</comment>
<dbReference type="OrthoDB" id="7605542at2"/>
<evidence type="ECO:0000256" key="3">
    <source>
        <dbReference type="ARBA" id="ARBA00022475"/>
    </source>
</evidence>
<feature type="transmembrane region" description="Helical" evidence="7">
    <location>
        <begin position="171"/>
        <end position="192"/>
    </location>
</feature>
<evidence type="ECO:0000256" key="7">
    <source>
        <dbReference type="SAM" id="Phobius"/>
    </source>
</evidence>
<gene>
    <name evidence="8" type="ORF">GRI48_05900</name>
</gene>
<proteinExistence type="inferred from homology"/>
<dbReference type="GO" id="GO:0005886">
    <property type="term" value="C:plasma membrane"/>
    <property type="evidence" value="ECO:0007669"/>
    <property type="project" value="UniProtKB-SubCell"/>
</dbReference>
<evidence type="ECO:0000256" key="1">
    <source>
        <dbReference type="ARBA" id="ARBA00004651"/>
    </source>
</evidence>
<reference evidence="8 9" key="1">
    <citation type="submission" date="2019-12" db="EMBL/GenBank/DDBJ databases">
        <title>Genomic-based taxomic classification of the family Erythrobacteraceae.</title>
        <authorList>
            <person name="Xu L."/>
        </authorList>
    </citation>
    <scope>NUCLEOTIDE SEQUENCE [LARGE SCALE GENOMIC DNA]</scope>
    <source>
        <strain evidence="8 9">MCCC 1A09965</strain>
    </source>
</reference>
<evidence type="ECO:0000256" key="2">
    <source>
        <dbReference type="ARBA" id="ARBA00007430"/>
    </source>
</evidence>
<evidence type="ECO:0000256" key="5">
    <source>
        <dbReference type="ARBA" id="ARBA00022989"/>
    </source>
</evidence>
<dbReference type="PANTHER" id="PTHR30250">
    <property type="entry name" value="PST FAMILY PREDICTED COLANIC ACID TRANSPORTER"/>
    <property type="match status" value="1"/>
</dbReference>
<keyword evidence="9" id="KW-1185">Reference proteome</keyword>
<sequence>MSMRHGLVRGALSIGGARAVTSAFNAGALLVLARLLTPHDFGIAAIASAVLYFIVSLTQFSIYQALVQRPTVDQEHIDTAWTIALLRSLAIATFFVVAAWPLAYLYDDWSMHRVFVVIGITGAVMGLYNPHIVLAQKGMRFTPMAVYHLCKCAGLVTVVVLALIFRSFWAIIIGNLVGVALASIVSYIIIPYRPRVTLSRFRDLWGFSGWMFLNQLCETTNWRFDQLVISVLVPKAQMGLYAISYSLAIIPTRETIQPLREILFPGLANLTDDLPRLLRAFVRAQSTMAAISAPLALGLALVADSAVMVMLGHQWVDAPRFVQIFAITSGIGSFVSCTAPVAMALGATRIVFLQQFWTLIARIPLVLAGLHFYGLWGAACAGLVCELILGTISVGYVRRLLGLPVRDQLRMHLPTLLALGVMAGAVLSLTPLVYSTFSADLLRFVSLTTIGAIAYVGTSLAIWIAQGRKAGAVRELIEIASQFSPARFRPAG</sequence>
<evidence type="ECO:0000313" key="8">
    <source>
        <dbReference type="EMBL" id="MXO62541.1"/>
    </source>
</evidence>
<feature type="transmembrane region" description="Helical" evidence="7">
    <location>
        <begin position="84"/>
        <end position="106"/>
    </location>
</feature>
<dbReference type="RefSeq" id="WP_160672743.1">
    <property type="nucleotide sequence ID" value="NZ_WTYN01000001.1"/>
</dbReference>
<feature type="transmembrane region" description="Helical" evidence="7">
    <location>
        <begin position="321"/>
        <end position="343"/>
    </location>
</feature>
<evidence type="ECO:0000256" key="6">
    <source>
        <dbReference type="ARBA" id="ARBA00023136"/>
    </source>
</evidence>
<protein>
    <submittedName>
        <fullName evidence="8">Oligosaccharide flippase family protein</fullName>
    </submittedName>
</protein>
<feature type="transmembrane region" description="Helical" evidence="7">
    <location>
        <begin position="146"/>
        <end position="165"/>
    </location>
</feature>
<dbReference type="AlphaFoldDB" id="A0A844YEG6"/>
<evidence type="ECO:0000256" key="4">
    <source>
        <dbReference type="ARBA" id="ARBA00022692"/>
    </source>
</evidence>
<dbReference type="PANTHER" id="PTHR30250:SF10">
    <property type="entry name" value="LIPOPOLYSACCHARIDE BIOSYNTHESIS PROTEIN WZXC"/>
    <property type="match status" value="1"/>
</dbReference>
<feature type="transmembrane region" description="Helical" evidence="7">
    <location>
        <begin position="288"/>
        <end position="309"/>
    </location>
</feature>
<dbReference type="InterPro" id="IPR050833">
    <property type="entry name" value="Poly_Biosynth_Transport"/>
</dbReference>
<feature type="transmembrane region" description="Helical" evidence="7">
    <location>
        <begin position="409"/>
        <end position="429"/>
    </location>
</feature>
<feature type="transmembrane region" description="Helical" evidence="7">
    <location>
        <begin position="376"/>
        <end position="397"/>
    </location>
</feature>
<keyword evidence="6 7" id="KW-0472">Membrane</keyword>
<feature type="transmembrane region" description="Helical" evidence="7">
    <location>
        <begin position="441"/>
        <end position="465"/>
    </location>
</feature>
<name>A0A844YEG6_9SPHN</name>
<dbReference type="EMBL" id="WTYN01000001">
    <property type="protein sequence ID" value="MXO62541.1"/>
    <property type="molecule type" value="Genomic_DNA"/>
</dbReference>
<organism evidence="8 9">
    <name type="scientific">Qipengyuania oceanensis</name>
    <dbReference type="NCBI Taxonomy" id="1463597"/>
    <lineage>
        <taxon>Bacteria</taxon>
        <taxon>Pseudomonadati</taxon>
        <taxon>Pseudomonadota</taxon>
        <taxon>Alphaproteobacteria</taxon>
        <taxon>Sphingomonadales</taxon>
        <taxon>Erythrobacteraceae</taxon>
        <taxon>Qipengyuania</taxon>
    </lineage>
</organism>
<evidence type="ECO:0000313" key="9">
    <source>
        <dbReference type="Proteomes" id="UP000445582"/>
    </source>
</evidence>